<comment type="similarity">
    <text evidence="1">Belongs to the FAD-binding monooxygenase family.</text>
</comment>
<name>A0AAD4FJQ6_9PLEO</name>
<dbReference type="PANTHER" id="PTHR42877">
    <property type="entry name" value="L-ORNITHINE N(5)-MONOOXYGENASE-RELATED"/>
    <property type="match status" value="1"/>
</dbReference>
<keyword evidence="3" id="KW-1185">Reference proteome</keyword>
<protein>
    <submittedName>
        <fullName evidence="2">Uncharacterized protein</fullName>
    </submittedName>
</protein>
<dbReference type="PANTHER" id="PTHR42877:SF4">
    <property type="entry name" value="FAD_NAD(P)-BINDING DOMAIN-CONTAINING PROTEIN-RELATED"/>
    <property type="match status" value="1"/>
</dbReference>
<comment type="caution">
    <text evidence="2">The sequence shown here is derived from an EMBL/GenBank/DDBJ whole genome shotgun (WGS) entry which is preliminary data.</text>
</comment>
<evidence type="ECO:0000313" key="3">
    <source>
        <dbReference type="Proteomes" id="UP001199106"/>
    </source>
</evidence>
<accession>A0AAD4FJQ6</accession>
<dbReference type="EMBL" id="JAANER010000005">
    <property type="protein sequence ID" value="KAG9189751.1"/>
    <property type="molecule type" value="Genomic_DNA"/>
</dbReference>
<dbReference type="AlphaFoldDB" id="A0AAD4FJQ6"/>
<dbReference type="InterPro" id="IPR051209">
    <property type="entry name" value="FAD-bind_Monooxygenase_sf"/>
</dbReference>
<dbReference type="Proteomes" id="UP001199106">
    <property type="component" value="Unassembled WGS sequence"/>
</dbReference>
<dbReference type="SUPFAM" id="SSF51905">
    <property type="entry name" value="FAD/NAD(P)-binding domain"/>
    <property type="match status" value="1"/>
</dbReference>
<organism evidence="2 3">
    <name type="scientific">Alternaria panax</name>
    <dbReference type="NCBI Taxonomy" id="48097"/>
    <lineage>
        <taxon>Eukaryota</taxon>
        <taxon>Fungi</taxon>
        <taxon>Dikarya</taxon>
        <taxon>Ascomycota</taxon>
        <taxon>Pezizomycotina</taxon>
        <taxon>Dothideomycetes</taxon>
        <taxon>Pleosporomycetidae</taxon>
        <taxon>Pleosporales</taxon>
        <taxon>Pleosporineae</taxon>
        <taxon>Pleosporaceae</taxon>
        <taxon>Alternaria</taxon>
        <taxon>Alternaria sect. Panax</taxon>
    </lineage>
</organism>
<sequence length="158" mass="18094">MMDFRESFYDAVADSNSEFAEVIRSSCMEMMKTQIPNQPDVWSKLTPNYIPGCKCIIISDDYYPAVANPKTNLESNKIRRITETGIELEDGTHHEHNTIVLATDLHIVECLHLHQDSRNAIPSLSRNLVIRRHGPIQNDNSFLAQLRSLPRPKHKSRP</sequence>
<reference evidence="2" key="1">
    <citation type="submission" date="2021-07" db="EMBL/GenBank/DDBJ databases">
        <title>Genome Resource of American Ginseng Black Spot Pathogen Alternaria panax.</title>
        <authorList>
            <person name="Qiu C."/>
            <person name="Wang W."/>
            <person name="Liu Z."/>
        </authorList>
    </citation>
    <scope>NUCLEOTIDE SEQUENCE</scope>
    <source>
        <strain evidence="2">BNCC115425</strain>
    </source>
</reference>
<evidence type="ECO:0000256" key="1">
    <source>
        <dbReference type="ARBA" id="ARBA00010139"/>
    </source>
</evidence>
<gene>
    <name evidence="2" type="ORF">G6011_06619</name>
</gene>
<evidence type="ECO:0000313" key="2">
    <source>
        <dbReference type="EMBL" id="KAG9189751.1"/>
    </source>
</evidence>
<dbReference type="InterPro" id="IPR036188">
    <property type="entry name" value="FAD/NAD-bd_sf"/>
</dbReference>
<proteinExistence type="inferred from homology"/>